<evidence type="ECO:0000313" key="2">
    <source>
        <dbReference type="Proteomes" id="UP000054516"/>
    </source>
</evidence>
<gene>
    <name evidence="1" type="ORF">SAMD00023353_0900640</name>
</gene>
<keyword evidence="2" id="KW-1185">Reference proteome</keyword>
<name>A0A1S8A650_ROSNE</name>
<dbReference type="EMBL" id="DF977454">
    <property type="protein sequence ID" value="GAW25567.1"/>
    <property type="molecule type" value="Genomic_DNA"/>
</dbReference>
<sequence>MSPRVSPNWAIPDALAARAGLLPRDVDWATPFESPTNTSTGMNMSTRTPYRRSLIVASSPESMLIPSRLMQILAPSPHFEHACTTVPQLLLIQ</sequence>
<dbReference type="Proteomes" id="UP000054516">
    <property type="component" value="Unassembled WGS sequence"/>
</dbReference>
<reference evidence="1" key="1">
    <citation type="submission" date="2016-03" db="EMBL/GenBank/DDBJ databases">
        <title>Draft genome sequence of Rosellinia necatrix.</title>
        <authorList>
            <person name="Kanematsu S."/>
        </authorList>
    </citation>
    <scope>NUCLEOTIDE SEQUENCE [LARGE SCALE GENOMIC DNA]</scope>
    <source>
        <strain evidence="1">W97</strain>
    </source>
</reference>
<accession>A0A1S8A650</accession>
<dbReference type="AlphaFoldDB" id="A0A1S8A650"/>
<evidence type="ECO:0000313" key="1">
    <source>
        <dbReference type="EMBL" id="GAW25567.1"/>
    </source>
</evidence>
<organism evidence="1">
    <name type="scientific">Rosellinia necatrix</name>
    <name type="common">White root-rot fungus</name>
    <dbReference type="NCBI Taxonomy" id="77044"/>
    <lineage>
        <taxon>Eukaryota</taxon>
        <taxon>Fungi</taxon>
        <taxon>Dikarya</taxon>
        <taxon>Ascomycota</taxon>
        <taxon>Pezizomycotina</taxon>
        <taxon>Sordariomycetes</taxon>
        <taxon>Xylariomycetidae</taxon>
        <taxon>Xylariales</taxon>
        <taxon>Xylariaceae</taxon>
        <taxon>Rosellinia</taxon>
    </lineage>
</organism>
<protein>
    <submittedName>
        <fullName evidence="1">Uncharacterized protein</fullName>
    </submittedName>
</protein>
<proteinExistence type="predicted"/>